<feature type="region of interest" description="Disordered" evidence="6">
    <location>
        <begin position="560"/>
        <end position="584"/>
    </location>
</feature>
<feature type="compositionally biased region" description="Low complexity" evidence="6">
    <location>
        <begin position="560"/>
        <end position="576"/>
    </location>
</feature>
<dbReference type="GO" id="GO:0006935">
    <property type="term" value="P:chemotaxis"/>
    <property type="evidence" value="ECO:0007669"/>
    <property type="project" value="InterPro"/>
</dbReference>
<feature type="transmembrane region" description="Helical" evidence="7">
    <location>
        <begin position="12"/>
        <end position="31"/>
    </location>
</feature>
<evidence type="ECO:0000259" key="8">
    <source>
        <dbReference type="PROSITE" id="PS50111"/>
    </source>
</evidence>
<dbReference type="RefSeq" id="WP_182162884.1">
    <property type="nucleotide sequence ID" value="NZ_JACEZT010000007.1"/>
</dbReference>
<dbReference type="GO" id="GO:0007165">
    <property type="term" value="P:signal transduction"/>
    <property type="evidence" value="ECO:0007669"/>
    <property type="project" value="UniProtKB-KW"/>
</dbReference>
<keyword evidence="2" id="KW-0488">Methylation</keyword>
<keyword evidence="7" id="KW-1133">Transmembrane helix</keyword>
<feature type="domain" description="Methyl-accepting transducer" evidence="8">
    <location>
        <begin position="276"/>
        <end position="505"/>
    </location>
</feature>
<evidence type="ECO:0000256" key="7">
    <source>
        <dbReference type="SAM" id="Phobius"/>
    </source>
</evidence>
<organism evidence="9 10">
    <name type="scientific">Rugamonas brunnea</name>
    <dbReference type="NCBI Taxonomy" id="2758569"/>
    <lineage>
        <taxon>Bacteria</taxon>
        <taxon>Pseudomonadati</taxon>
        <taxon>Pseudomonadota</taxon>
        <taxon>Betaproteobacteria</taxon>
        <taxon>Burkholderiales</taxon>
        <taxon>Oxalobacteraceae</taxon>
        <taxon>Telluria group</taxon>
        <taxon>Rugamonas</taxon>
    </lineage>
</organism>
<dbReference type="InterPro" id="IPR051310">
    <property type="entry name" value="MCP_chemotaxis"/>
</dbReference>
<evidence type="ECO:0000256" key="1">
    <source>
        <dbReference type="ARBA" id="ARBA00004370"/>
    </source>
</evidence>
<keyword evidence="7" id="KW-0812">Transmembrane</keyword>
<dbReference type="InterPro" id="IPR047347">
    <property type="entry name" value="YvaQ-like_sensor"/>
</dbReference>
<dbReference type="PROSITE" id="PS50111">
    <property type="entry name" value="CHEMOTAXIS_TRANSDUC_2"/>
    <property type="match status" value="1"/>
</dbReference>
<dbReference type="SMART" id="SM00283">
    <property type="entry name" value="MA"/>
    <property type="match status" value="1"/>
</dbReference>
<dbReference type="PANTHER" id="PTHR43531">
    <property type="entry name" value="PROTEIN ICFG"/>
    <property type="match status" value="1"/>
</dbReference>
<name>A0A7W2IC63_9BURK</name>
<dbReference type="SUPFAM" id="SSF58104">
    <property type="entry name" value="Methyl-accepting chemotaxis protein (MCP) signaling domain"/>
    <property type="match status" value="1"/>
</dbReference>
<keyword evidence="10" id="KW-1185">Reference proteome</keyword>
<evidence type="ECO:0000256" key="3">
    <source>
        <dbReference type="ARBA" id="ARBA00029447"/>
    </source>
</evidence>
<keyword evidence="5" id="KW-0175">Coiled coil</keyword>
<dbReference type="Pfam" id="PF12729">
    <property type="entry name" value="4HB_MCP_1"/>
    <property type="match status" value="1"/>
</dbReference>
<evidence type="ECO:0000256" key="4">
    <source>
        <dbReference type="PROSITE-ProRule" id="PRU00284"/>
    </source>
</evidence>
<evidence type="ECO:0000256" key="2">
    <source>
        <dbReference type="ARBA" id="ARBA00022481"/>
    </source>
</evidence>
<dbReference type="Pfam" id="PF00015">
    <property type="entry name" value="MCPsignal"/>
    <property type="match status" value="1"/>
</dbReference>
<evidence type="ECO:0000313" key="9">
    <source>
        <dbReference type="EMBL" id="MBA5637875.1"/>
    </source>
</evidence>
<dbReference type="Gene3D" id="1.10.287.950">
    <property type="entry name" value="Methyl-accepting chemotaxis protein"/>
    <property type="match status" value="1"/>
</dbReference>
<dbReference type="Proteomes" id="UP000534388">
    <property type="component" value="Unassembled WGS sequence"/>
</dbReference>
<reference evidence="9 10" key="1">
    <citation type="submission" date="2020-07" db="EMBL/GenBank/DDBJ databases">
        <title>Novel species isolated from subtropical streams in China.</title>
        <authorList>
            <person name="Lu H."/>
        </authorList>
    </citation>
    <scope>NUCLEOTIDE SEQUENCE [LARGE SCALE GENOMIC DNA]</scope>
    <source>
        <strain evidence="9 10">LX20W</strain>
    </source>
</reference>
<proteinExistence type="inferred from homology"/>
<feature type="coiled-coil region" evidence="5">
    <location>
        <begin position="476"/>
        <end position="514"/>
    </location>
</feature>
<keyword evidence="7" id="KW-0472">Membrane</keyword>
<dbReference type="GO" id="GO:0004888">
    <property type="term" value="F:transmembrane signaling receptor activity"/>
    <property type="evidence" value="ECO:0007669"/>
    <property type="project" value="InterPro"/>
</dbReference>
<dbReference type="EMBL" id="JACEZT010000007">
    <property type="protein sequence ID" value="MBA5637875.1"/>
    <property type="molecule type" value="Genomic_DNA"/>
</dbReference>
<gene>
    <name evidence="9" type="ORF">H3H37_12505</name>
</gene>
<dbReference type="FunFam" id="1.10.287.950:FF:000001">
    <property type="entry name" value="Methyl-accepting chemotaxis sensory transducer"/>
    <property type="match status" value="1"/>
</dbReference>
<dbReference type="InterPro" id="IPR004089">
    <property type="entry name" value="MCPsignal_dom"/>
</dbReference>
<dbReference type="PRINTS" id="PR00260">
    <property type="entry name" value="CHEMTRNSDUCR"/>
</dbReference>
<sequence>MNMRNMGVATRLGLGFGVVSLLLMAIIALALSSMSQIQQRLDDITKVNDVETKLAAAMDLTVTERALALRNLILLKEAKEIQIEVDRLAAQAKKYAAAQDKLGQMFAMPGTSAEEKDLLEQIRKQGQLALPFIDKAAALALEQKQDDAYQLLRYQFRPVQKAWWDLLRKLIAVEEKQNDVATAEAASAYAAARNQMLAIGALALLTSVVAALLITRGVVRQLGCEPDEAAAIAGQIAAGNLSIAIETRPGDDHSLLHAMKSMRDSLALIVSQVHSSTETIATAAGQIASGNLDLSSRTEQQAGTLEETASSMEELTSTVRINSDHARTANGLAVSASDVAVRGGAVVAQVVDTMAAIDHSAHKIGDIIAVIDGIAFQTNILALNAAVEAARAGEQGRGFAVVATEVRNLAQRSAAAAKEIKELVGDSVNKVEAGNRLVEQAGSTMHEVVDSVRRVTEIMSEIMAASQEQSSGIEQINQAVMQMDSVTQQNAALVEEAAAAAQAMRDQANSLTEVVGIFRLEAEARRPLLAPAPTLQVLSKPAAPARVAAPARAAAAKPARRALAASGARRASAAAPADEEWEQF</sequence>
<evidence type="ECO:0000256" key="6">
    <source>
        <dbReference type="SAM" id="MobiDB-lite"/>
    </source>
</evidence>
<dbReference type="InterPro" id="IPR004090">
    <property type="entry name" value="Chemotax_Me-accpt_rcpt"/>
</dbReference>
<comment type="subcellular location">
    <subcellularLocation>
        <location evidence="1">Membrane</location>
    </subcellularLocation>
</comment>
<keyword evidence="4" id="KW-0807">Transducer</keyword>
<evidence type="ECO:0000313" key="10">
    <source>
        <dbReference type="Proteomes" id="UP000534388"/>
    </source>
</evidence>
<dbReference type="GO" id="GO:0005886">
    <property type="term" value="C:plasma membrane"/>
    <property type="evidence" value="ECO:0007669"/>
    <property type="project" value="TreeGrafter"/>
</dbReference>
<dbReference type="PANTHER" id="PTHR43531:SF14">
    <property type="entry name" value="METHYL-ACCEPTING CHEMOTAXIS PROTEIN I-RELATED"/>
    <property type="match status" value="1"/>
</dbReference>
<dbReference type="AlphaFoldDB" id="A0A7W2IC63"/>
<comment type="similarity">
    <text evidence="3">Belongs to the methyl-accepting chemotaxis (MCP) protein family.</text>
</comment>
<accession>A0A7W2IC63</accession>
<evidence type="ECO:0000256" key="5">
    <source>
        <dbReference type="SAM" id="Coils"/>
    </source>
</evidence>
<dbReference type="CDD" id="cd11386">
    <property type="entry name" value="MCP_signal"/>
    <property type="match status" value="1"/>
</dbReference>
<protein>
    <submittedName>
        <fullName evidence="9">MCP four helix bundle domain-containing protein</fullName>
    </submittedName>
</protein>
<dbReference type="InterPro" id="IPR024478">
    <property type="entry name" value="HlyB_4HB_MCP"/>
</dbReference>
<comment type="caution">
    <text evidence="9">The sequence shown here is derived from an EMBL/GenBank/DDBJ whole genome shotgun (WGS) entry which is preliminary data.</text>
</comment>
<dbReference type="CDD" id="cd19411">
    <property type="entry name" value="MCP2201-like_sensor"/>
    <property type="match status" value="1"/>
</dbReference>